<dbReference type="SUPFAM" id="SSF55729">
    <property type="entry name" value="Acyl-CoA N-acyltransferases (Nat)"/>
    <property type="match status" value="1"/>
</dbReference>
<dbReference type="GO" id="GO:0008999">
    <property type="term" value="F:protein-N-terminal-alanine acetyltransferase activity"/>
    <property type="evidence" value="ECO:0007669"/>
    <property type="project" value="TreeGrafter"/>
</dbReference>
<dbReference type="PROSITE" id="PS51186">
    <property type="entry name" value="GNAT"/>
    <property type="match status" value="1"/>
</dbReference>
<dbReference type="AlphaFoldDB" id="A0A916Y9V4"/>
<evidence type="ECO:0000256" key="2">
    <source>
        <dbReference type="ARBA" id="ARBA00023315"/>
    </source>
</evidence>
<dbReference type="InterPro" id="IPR016181">
    <property type="entry name" value="Acyl_CoA_acyltransferase"/>
</dbReference>
<evidence type="ECO:0000256" key="1">
    <source>
        <dbReference type="ARBA" id="ARBA00022679"/>
    </source>
</evidence>
<gene>
    <name evidence="5" type="ORF">GCM10010989_08690</name>
</gene>
<dbReference type="InterPro" id="IPR000182">
    <property type="entry name" value="GNAT_dom"/>
</dbReference>
<protein>
    <recommendedName>
        <fullName evidence="4">N-acetyltransferase domain-containing protein</fullName>
    </recommendedName>
</protein>
<dbReference type="Proteomes" id="UP000598997">
    <property type="component" value="Unassembled WGS sequence"/>
</dbReference>
<reference evidence="5 6" key="1">
    <citation type="journal article" date="2014" name="Int. J. Syst. Evol. Microbiol.">
        <title>Complete genome sequence of Corynebacterium casei LMG S-19264T (=DSM 44701T), isolated from a smear-ripened cheese.</title>
        <authorList>
            <consortium name="US DOE Joint Genome Institute (JGI-PGF)"/>
            <person name="Walter F."/>
            <person name="Albersmeier A."/>
            <person name="Kalinowski J."/>
            <person name="Ruckert C."/>
        </authorList>
    </citation>
    <scope>NUCLEOTIDE SEQUENCE [LARGE SCALE GENOMIC DNA]</scope>
    <source>
        <strain evidence="5 6">CGMCC 1.15358</strain>
    </source>
</reference>
<dbReference type="PANTHER" id="PTHR43792">
    <property type="entry name" value="GNAT FAMILY, PUTATIVE (AFU_ORTHOLOGUE AFUA_3G00765)-RELATED-RELATED"/>
    <property type="match status" value="1"/>
</dbReference>
<comment type="similarity">
    <text evidence="3">Belongs to the acetyltransferase family. RimJ subfamily.</text>
</comment>
<dbReference type="GO" id="GO:0005737">
    <property type="term" value="C:cytoplasm"/>
    <property type="evidence" value="ECO:0007669"/>
    <property type="project" value="TreeGrafter"/>
</dbReference>
<evidence type="ECO:0000259" key="4">
    <source>
        <dbReference type="PROSITE" id="PS51186"/>
    </source>
</evidence>
<dbReference type="Pfam" id="PF13302">
    <property type="entry name" value="Acetyltransf_3"/>
    <property type="match status" value="1"/>
</dbReference>
<dbReference type="EMBL" id="BMIO01000002">
    <property type="protein sequence ID" value="GGD36822.1"/>
    <property type="molecule type" value="Genomic_DNA"/>
</dbReference>
<keyword evidence="1" id="KW-0808">Transferase</keyword>
<evidence type="ECO:0000313" key="5">
    <source>
        <dbReference type="EMBL" id="GGD36822.1"/>
    </source>
</evidence>
<comment type="caution">
    <text evidence="5">The sequence shown here is derived from an EMBL/GenBank/DDBJ whole genome shotgun (WGS) entry which is preliminary data.</text>
</comment>
<keyword evidence="6" id="KW-1185">Reference proteome</keyword>
<dbReference type="OrthoDB" id="5295305at2"/>
<dbReference type="RefSeq" id="WP_066764818.1">
    <property type="nucleotide sequence ID" value="NZ_BMIO01000002.1"/>
</dbReference>
<name>A0A916Y9V4_9SPHN</name>
<sequence>MKIELFPLTEADGPEMIAANRAARGHHGDFASPCIDAESFAAWLEVATAPANRTRIARTTAGELVGVFNVTQIALGNFRSAYLGYHGYPATAGRGLMTEAMGEVLRFAFTEVGLHRIEANIQPENTRSIALVKRAGFRKEGYSPRYLMIGGQWRDHERWAITVEDWHGR</sequence>
<organism evidence="5 6">
    <name type="scientific">Croceicoccus pelagius</name>
    <dbReference type="NCBI Taxonomy" id="1703341"/>
    <lineage>
        <taxon>Bacteria</taxon>
        <taxon>Pseudomonadati</taxon>
        <taxon>Pseudomonadota</taxon>
        <taxon>Alphaproteobacteria</taxon>
        <taxon>Sphingomonadales</taxon>
        <taxon>Erythrobacteraceae</taxon>
        <taxon>Croceicoccus</taxon>
    </lineage>
</organism>
<evidence type="ECO:0000256" key="3">
    <source>
        <dbReference type="ARBA" id="ARBA00038502"/>
    </source>
</evidence>
<accession>A0A916Y9V4</accession>
<keyword evidence="2" id="KW-0012">Acyltransferase</keyword>
<feature type="domain" description="N-acetyltransferase" evidence="4">
    <location>
        <begin position="3"/>
        <end position="164"/>
    </location>
</feature>
<dbReference type="Gene3D" id="3.40.630.30">
    <property type="match status" value="1"/>
</dbReference>
<dbReference type="PANTHER" id="PTHR43792:SF8">
    <property type="entry name" value="[RIBOSOMAL PROTEIN US5]-ALANINE N-ACETYLTRANSFERASE"/>
    <property type="match status" value="1"/>
</dbReference>
<proteinExistence type="inferred from homology"/>
<dbReference type="InterPro" id="IPR051531">
    <property type="entry name" value="N-acetyltransferase"/>
</dbReference>
<evidence type="ECO:0000313" key="6">
    <source>
        <dbReference type="Proteomes" id="UP000598997"/>
    </source>
</evidence>